<feature type="transmembrane region" description="Helical" evidence="12">
    <location>
        <begin position="12"/>
        <end position="32"/>
    </location>
</feature>
<evidence type="ECO:0000313" key="15">
    <source>
        <dbReference type="Proteomes" id="UP001217089"/>
    </source>
</evidence>
<dbReference type="PANTHER" id="PTHR23033:SF14">
    <property type="entry name" value="GLYCOPROTEIN-N-ACETYLGALACTOSAMINE 3-BETA-GALACTOSYLTRANSFERASE 1-RELATED"/>
    <property type="match status" value="1"/>
</dbReference>
<evidence type="ECO:0000256" key="12">
    <source>
        <dbReference type="SAM" id="Phobius"/>
    </source>
</evidence>
<dbReference type="EMBL" id="JARBDR010000342">
    <property type="protein sequence ID" value="KAJ8313892.1"/>
    <property type="molecule type" value="Genomic_DNA"/>
</dbReference>
<protein>
    <recommendedName>
        <fullName evidence="4">N-acetylgalactosaminide beta-1,3-galactosyltransferase</fullName>
        <ecNumber evidence="4">2.4.1.122</ecNumber>
    </recommendedName>
</protein>
<evidence type="ECO:0000256" key="1">
    <source>
        <dbReference type="ARBA" id="ARBA00004606"/>
    </source>
</evidence>
<comment type="subcellular location">
    <subcellularLocation>
        <location evidence="1">Membrane</location>
        <topology evidence="1">Single-pass type II membrane protein</topology>
    </subcellularLocation>
</comment>
<accession>A0ABQ9FBW2</accession>
<evidence type="ECO:0000259" key="13">
    <source>
        <dbReference type="Pfam" id="PF02434"/>
    </source>
</evidence>
<dbReference type="Pfam" id="PF02434">
    <property type="entry name" value="Fringe"/>
    <property type="match status" value="1"/>
</dbReference>
<keyword evidence="11 12" id="KW-0472">Membrane</keyword>
<comment type="pathway">
    <text evidence="2">Protein modification; protein glycosylation.</text>
</comment>
<organism evidence="14 15">
    <name type="scientific">Tegillarca granosa</name>
    <name type="common">Malaysian cockle</name>
    <name type="synonym">Anadara granosa</name>
    <dbReference type="NCBI Taxonomy" id="220873"/>
    <lineage>
        <taxon>Eukaryota</taxon>
        <taxon>Metazoa</taxon>
        <taxon>Spiralia</taxon>
        <taxon>Lophotrochozoa</taxon>
        <taxon>Mollusca</taxon>
        <taxon>Bivalvia</taxon>
        <taxon>Autobranchia</taxon>
        <taxon>Pteriomorphia</taxon>
        <taxon>Arcoida</taxon>
        <taxon>Arcoidea</taxon>
        <taxon>Arcidae</taxon>
        <taxon>Tegillarca</taxon>
    </lineage>
</organism>
<evidence type="ECO:0000256" key="8">
    <source>
        <dbReference type="ARBA" id="ARBA00022741"/>
    </source>
</evidence>
<dbReference type="Proteomes" id="UP001217089">
    <property type="component" value="Unassembled WGS sequence"/>
</dbReference>
<evidence type="ECO:0000256" key="9">
    <source>
        <dbReference type="ARBA" id="ARBA00022968"/>
    </source>
</evidence>
<keyword evidence="15" id="KW-1185">Reference proteome</keyword>
<evidence type="ECO:0000313" key="14">
    <source>
        <dbReference type="EMBL" id="KAJ8313892.1"/>
    </source>
</evidence>
<evidence type="ECO:0000256" key="3">
    <source>
        <dbReference type="ARBA" id="ARBA00006462"/>
    </source>
</evidence>
<dbReference type="EC" id="2.4.1.122" evidence="4"/>
<keyword evidence="9" id="KW-0735">Signal-anchor</keyword>
<reference evidence="14 15" key="1">
    <citation type="submission" date="2022-12" db="EMBL/GenBank/DDBJ databases">
        <title>Chromosome-level genome of Tegillarca granosa.</title>
        <authorList>
            <person name="Kim J."/>
        </authorList>
    </citation>
    <scope>NUCLEOTIDE SEQUENCE [LARGE SCALE GENOMIC DNA]</scope>
    <source>
        <strain evidence="14">Teg-2019</strain>
        <tissue evidence="14">Adductor muscle</tissue>
    </source>
</reference>
<feature type="non-terminal residue" evidence="14">
    <location>
        <position position="1"/>
    </location>
</feature>
<gene>
    <name evidence="14" type="ORF">KUTeg_008453</name>
</gene>
<evidence type="ECO:0000256" key="11">
    <source>
        <dbReference type="ARBA" id="ARBA00023136"/>
    </source>
</evidence>
<dbReference type="InterPro" id="IPR026050">
    <property type="entry name" value="C1GALT1/C1GALT1_chp1"/>
</dbReference>
<dbReference type="PANTHER" id="PTHR23033">
    <property type="entry name" value="BETA1,3-GALACTOSYLTRANSFERASE"/>
    <property type="match status" value="1"/>
</dbReference>
<evidence type="ECO:0000256" key="10">
    <source>
        <dbReference type="ARBA" id="ARBA00022989"/>
    </source>
</evidence>
<evidence type="ECO:0000256" key="6">
    <source>
        <dbReference type="ARBA" id="ARBA00022679"/>
    </source>
</evidence>
<keyword evidence="6" id="KW-0808">Transferase</keyword>
<comment type="similarity">
    <text evidence="3">Belongs to the glycosyltransferase 31 family. Beta3-Gal-T subfamily.</text>
</comment>
<comment type="caution">
    <text evidence="14">The sequence shown here is derived from an EMBL/GenBank/DDBJ whole genome shotgun (WGS) entry which is preliminary data.</text>
</comment>
<keyword evidence="8" id="KW-0547">Nucleotide-binding</keyword>
<keyword evidence="5" id="KW-0328">Glycosyltransferase</keyword>
<dbReference type="Gene3D" id="3.90.550.50">
    <property type="match status" value="1"/>
</dbReference>
<name>A0ABQ9FBW2_TEGGR</name>
<proteinExistence type="inferred from homology"/>
<keyword evidence="10 12" id="KW-1133">Transmembrane helix</keyword>
<evidence type="ECO:0000256" key="4">
    <source>
        <dbReference type="ARBA" id="ARBA00012557"/>
    </source>
</evidence>
<evidence type="ECO:0000256" key="7">
    <source>
        <dbReference type="ARBA" id="ARBA00022692"/>
    </source>
</evidence>
<sequence>LCGSSQTSNLNFCFGLSFGFVIAFLIASFTTIRTPLVLTQYSSNFIRSSSLAVTNPPSRNTSLNYDKLMHDELNKKIGKVREIQFNDVHMHHDDDRVAKNLSKTVRILCWIMTGPQNLDTKAIHVKKTWGKRCNVLLFFSSVTNKTFPTIGLNVSEGRGHLTAKTMLAFRYVFKHYFDKADWFMKADDDTYVIVENLRYFLSSHSPKEPVYFGHHFKTIVKQGYYSGGAGYVLSKEALRRFAEGSNNKQMCREDGGAEDAEIGHCMQNLGVRTENTTDKLGRSRFHCFDPETHIFGGYPDWYYQYDANGAKKGTESISDYAISFHYVPPNKMYALEFYIYHLRPYGIETGHQDLNNPHPKINTPRPKV</sequence>
<evidence type="ECO:0000256" key="2">
    <source>
        <dbReference type="ARBA" id="ARBA00004922"/>
    </source>
</evidence>
<feature type="domain" description="Fringe-like glycosyltransferase" evidence="13">
    <location>
        <begin position="124"/>
        <end position="274"/>
    </location>
</feature>
<keyword evidence="7 12" id="KW-0812">Transmembrane</keyword>
<evidence type="ECO:0000256" key="5">
    <source>
        <dbReference type="ARBA" id="ARBA00022676"/>
    </source>
</evidence>
<dbReference type="InterPro" id="IPR003378">
    <property type="entry name" value="Fringe-like_glycosylTrfase"/>
</dbReference>